<gene>
    <name evidence="1" type="ORF">SAMN03080601_03472</name>
</gene>
<dbReference type="EMBL" id="FUYV01000037">
    <property type="protein sequence ID" value="SKC24179.1"/>
    <property type="molecule type" value="Genomic_DNA"/>
</dbReference>
<feature type="non-terminal residue" evidence="1">
    <location>
        <position position="1"/>
    </location>
</feature>
<evidence type="ECO:0000313" key="1">
    <source>
        <dbReference type="EMBL" id="SKC24179.1"/>
    </source>
</evidence>
<organism evidence="1 2">
    <name type="scientific">Alkalitalea saponilacus</name>
    <dbReference type="NCBI Taxonomy" id="889453"/>
    <lineage>
        <taxon>Bacteria</taxon>
        <taxon>Pseudomonadati</taxon>
        <taxon>Bacteroidota</taxon>
        <taxon>Bacteroidia</taxon>
        <taxon>Marinilabiliales</taxon>
        <taxon>Marinilabiliaceae</taxon>
        <taxon>Alkalitalea</taxon>
    </lineage>
</organism>
<dbReference type="InterPro" id="IPR026444">
    <property type="entry name" value="Secre_tail"/>
</dbReference>
<dbReference type="OrthoDB" id="976756at2"/>
<accession>A0A1T5HU21</accession>
<protein>
    <submittedName>
        <fullName evidence="1">Por secretion system C-terminal sorting domain-containing protein</fullName>
    </submittedName>
</protein>
<reference evidence="1 2" key="1">
    <citation type="submission" date="2017-02" db="EMBL/GenBank/DDBJ databases">
        <authorList>
            <person name="Peterson S.W."/>
        </authorList>
    </citation>
    <scope>NUCLEOTIDE SEQUENCE [LARGE SCALE GENOMIC DNA]</scope>
    <source>
        <strain evidence="1 2">DSM 24412</strain>
    </source>
</reference>
<keyword evidence="2" id="KW-1185">Reference proteome</keyword>
<dbReference type="Proteomes" id="UP000191055">
    <property type="component" value="Unassembled WGS sequence"/>
</dbReference>
<name>A0A1T5HU21_9BACT</name>
<proteinExistence type="predicted"/>
<sequence length="74" mass="7987">ITGVAGKALVSIQSDLLQMGDPLIEVYSIDGSKINEMNARSSRTLVMLPRTSGIFIIRVSVGDLVKSERVVGQR</sequence>
<evidence type="ECO:0000313" key="2">
    <source>
        <dbReference type="Proteomes" id="UP000191055"/>
    </source>
</evidence>
<dbReference type="NCBIfam" id="TIGR04183">
    <property type="entry name" value="Por_Secre_tail"/>
    <property type="match status" value="1"/>
</dbReference>
<dbReference type="RefSeq" id="WP_143255099.1">
    <property type="nucleotide sequence ID" value="NZ_FUYV01000037.1"/>
</dbReference>
<dbReference type="AlphaFoldDB" id="A0A1T5HU21"/>